<evidence type="ECO:0000256" key="2">
    <source>
        <dbReference type="ARBA" id="ARBA00022630"/>
    </source>
</evidence>
<proteinExistence type="predicted"/>
<dbReference type="EMBL" id="CAXHTA020000002">
    <property type="protein sequence ID" value="CAL5219619.1"/>
    <property type="molecule type" value="Genomic_DNA"/>
</dbReference>
<accession>A0ABP1FLY0</accession>
<dbReference type="Gene3D" id="3.50.50.60">
    <property type="entry name" value="FAD/NAD(P)-binding domain"/>
    <property type="match status" value="3"/>
</dbReference>
<feature type="domain" description="FAD/NAD(P)-binding" evidence="4">
    <location>
        <begin position="268"/>
        <end position="373"/>
    </location>
</feature>
<dbReference type="InterPro" id="IPR036188">
    <property type="entry name" value="FAD/NAD-bd_sf"/>
</dbReference>
<protein>
    <submittedName>
        <fullName evidence="5">G1491 protein</fullName>
    </submittedName>
</protein>
<dbReference type="InterPro" id="IPR050260">
    <property type="entry name" value="FAD-bd_OxRdtase"/>
</dbReference>
<dbReference type="PRINTS" id="PR00368">
    <property type="entry name" value="FADPNR"/>
</dbReference>
<evidence type="ECO:0000313" key="5">
    <source>
        <dbReference type="EMBL" id="CAL5219619.1"/>
    </source>
</evidence>
<dbReference type="InterPro" id="IPR023753">
    <property type="entry name" value="FAD/NAD-binding_dom"/>
</dbReference>
<keyword evidence="3" id="KW-0274">FAD</keyword>
<evidence type="ECO:0000259" key="4">
    <source>
        <dbReference type="Pfam" id="PF07992"/>
    </source>
</evidence>
<gene>
    <name evidence="5" type="primary">g1491</name>
    <name evidence="5" type="ORF">VP750_LOCUS1278</name>
</gene>
<dbReference type="PANTHER" id="PTHR43429:SF2">
    <property type="entry name" value="PYRIDINE NUCLEOTIDE-DISULFIDE OXIDOREDUCTASE DOMAIN-CONTAINING PROTEIN 1"/>
    <property type="match status" value="1"/>
</dbReference>
<keyword evidence="2" id="KW-0285">Flavoprotein</keyword>
<organism evidence="5 6">
    <name type="scientific">Coccomyxa viridis</name>
    <dbReference type="NCBI Taxonomy" id="1274662"/>
    <lineage>
        <taxon>Eukaryota</taxon>
        <taxon>Viridiplantae</taxon>
        <taxon>Chlorophyta</taxon>
        <taxon>core chlorophytes</taxon>
        <taxon>Trebouxiophyceae</taxon>
        <taxon>Trebouxiophyceae incertae sedis</taxon>
        <taxon>Coccomyxaceae</taxon>
        <taxon>Coccomyxa</taxon>
    </lineage>
</organism>
<dbReference type="PANTHER" id="PTHR43429">
    <property type="entry name" value="PYRIDINE NUCLEOTIDE-DISULFIDE OXIDOREDUCTASE DOMAIN-CONTAINING"/>
    <property type="match status" value="1"/>
</dbReference>
<dbReference type="Proteomes" id="UP001497392">
    <property type="component" value="Unassembled WGS sequence"/>
</dbReference>
<name>A0ABP1FLY0_9CHLO</name>
<keyword evidence="6" id="KW-1185">Reference proteome</keyword>
<dbReference type="SUPFAM" id="SSF51905">
    <property type="entry name" value="FAD/NAD(P)-binding domain"/>
    <property type="match status" value="2"/>
</dbReference>
<feature type="domain" description="FAD/NAD(P)-binding" evidence="4">
    <location>
        <begin position="2"/>
        <end position="187"/>
    </location>
</feature>
<reference evidence="5 6" key="1">
    <citation type="submission" date="2024-06" db="EMBL/GenBank/DDBJ databases">
        <authorList>
            <person name="Kraege A."/>
            <person name="Thomma B."/>
        </authorList>
    </citation>
    <scope>NUCLEOTIDE SEQUENCE [LARGE SCALE GENOMIC DNA]</scope>
</reference>
<comment type="cofactor">
    <cofactor evidence="1">
        <name>FAD</name>
        <dbReference type="ChEBI" id="CHEBI:57692"/>
    </cofactor>
</comment>
<evidence type="ECO:0000256" key="1">
    <source>
        <dbReference type="ARBA" id="ARBA00001974"/>
    </source>
</evidence>
<evidence type="ECO:0000256" key="3">
    <source>
        <dbReference type="ARBA" id="ARBA00022827"/>
    </source>
</evidence>
<sequence>MKYLVIGGGIAGVCCTEELCRLSKESDSITLITAGSVLKGVSNVVRITHNIESFEVTEKDLSSLQDPRLKVLIGIAKSVDVTAKSVHLQDGSCCSYDKLCICTGAVPKAIADSPHVLVLRDRDTVDSLAQSLQHARRVAVVGNGGIAMELVFNLRGTEVVWIARRRHIGDAFFDADAAQFLREQLQASREKQDGGSDAQNGVTEAATETLSLPAIGIAPQTRASEKCMEDNIRQQSAVRFGHAVGPRWASSLSTGAAQGLLRLELNCEVQSVEETSVSAAGAADGQFPVRVHLSSGASHGCDLVVSATGVLPDTSWLPACLERSSEGSLLVDRNLQTSVADVWAAGDICAVRPEEQEPCWFQMRLWTQARTMGIHAAHCMTNKAADTGTSFAFELFTHATHFMGQKVILLGLYNGQGLDKEPESDMITYSRALEGEEPTFVRVLLLRGKMVGAVLIGETDLEEAFENLILDGLDLSSYGPALLDPNVEIDHMFD</sequence>
<dbReference type="Pfam" id="PF07992">
    <property type="entry name" value="Pyr_redox_2"/>
    <property type="match status" value="2"/>
</dbReference>
<evidence type="ECO:0000313" key="6">
    <source>
        <dbReference type="Proteomes" id="UP001497392"/>
    </source>
</evidence>
<comment type="caution">
    <text evidence="5">The sequence shown here is derived from an EMBL/GenBank/DDBJ whole genome shotgun (WGS) entry which is preliminary data.</text>
</comment>